<evidence type="ECO:0000256" key="2">
    <source>
        <dbReference type="ARBA" id="ARBA00022630"/>
    </source>
</evidence>
<dbReference type="InterPro" id="IPR017896">
    <property type="entry name" value="4Fe4S_Fe-S-bd"/>
</dbReference>
<keyword evidence="3" id="KW-0274">FAD</keyword>
<dbReference type="InterPro" id="IPR027056">
    <property type="entry name" value="Gluconate_2DH_su3"/>
</dbReference>
<dbReference type="Proteomes" id="UP000275069">
    <property type="component" value="Chromosome"/>
</dbReference>
<dbReference type="Pfam" id="PF00732">
    <property type="entry name" value="GMC_oxred_N"/>
    <property type="match status" value="1"/>
</dbReference>
<proteinExistence type="inferred from homology"/>
<dbReference type="OrthoDB" id="9798604at2"/>
<evidence type="ECO:0000256" key="1">
    <source>
        <dbReference type="ARBA" id="ARBA00010790"/>
    </source>
</evidence>
<dbReference type="EMBL" id="CP032624">
    <property type="protein sequence ID" value="AYG04085.1"/>
    <property type="molecule type" value="Genomic_DNA"/>
</dbReference>
<evidence type="ECO:0000256" key="3">
    <source>
        <dbReference type="ARBA" id="ARBA00022827"/>
    </source>
</evidence>
<gene>
    <name evidence="6" type="ORF">D7I44_11460</name>
</gene>
<feature type="domain" description="4Fe-4S ferredoxin-type" evidence="5">
    <location>
        <begin position="371"/>
        <end position="402"/>
    </location>
</feature>
<dbReference type="Pfam" id="PF13618">
    <property type="entry name" value="Gluconate_2-dh3"/>
    <property type="match status" value="1"/>
</dbReference>
<dbReference type="RefSeq" id="WP_120789615.1">
    <property type="nucleotide sequence ID" value="NZ_CP032624.1"/>
</dbReference>
<dbReference type="GO" id="GO:0016614">
    <property type="term" value="F:oxidoreductase activity, acting on CH-OH group of donors"/>
    <property type="evidence" value="ECO:0007669"/>
    <property type="project" value="InterPro"/>
</dbReference>
<dbReference type="PANTHER" id="PTHR46056:SF12">
    <property type="entry name" value="LONG-CHAIN-ALCOHOL OXIDASE"/>
    <property type="match status" value="1"/>
</dbReference>
<evidence type="ECO:0000313" key="6">
    <source>
        <dbReference type="EMBL" id="AYG04085.1"/>
    </source>
</evidence>
<dbReference type="Pfam" id="PF01494">
    <property type="entry name" value="FAD_binding_3"/>
    <property type="match status" value="1"/>
</dbReference>
<comment type="similarity">
    <text evidence="1">Belongs to the GMC oxidoreductase family.</text>
</comment>
<keyword evidence="7" id="KW-1185">Reference proteome</keyword>
<dbReference type="InterPro" id="IPR007867">
    <property type="entry name" value="GMC_OxRtase_C"/>
</dbReference>
<evidence type="ECO:0000259" key="5">
    <source>
        <dbReference type="PROSITE" id="PS51379"/>
    </source>
</evidence>
<dbReference type="InterPro" id="IPR002938">
    <property type="entry name" value="FAD-bd"/>
</dbReference>
<sequence length="707" mass="75086">MGRSQVVENVGSDDRERIVEDRALRAAVDRIIPADSWPAGWAGGVAEYLRVAGREPLDAAPGLAALGVRLDTSAAAARPGSGFADLAPEEQDEILREIEGGAGSDAFAQLRRIAYEGFYAADARRSDPVGLGMIGFRHVPEGTQIVEPELPDGLDVASVAGHYDAVVIGSGPGGGVAAQVLAQAGKSVLLLERMPAVPNRLLRNDHLHDKRNAVYSVRVGPGPQHPRIHVPGREANLRAQEDSAGDELVDGTGDAGRYGLNADAFGGGTRIWQGMAWRFMPEDFRMRALYGNPEGASLADWPISYDELEPFYTRAEWELGVAGEEGALTRRMPRTKGYPMPPFGTEPARELLAAAADRLGWGWGPIPLALNSVEHEGRPACVRCAQCVGHACPVNAKNGAHNTFIPRAVATGNCRVLYDAEAIEVRDAPGGASVVVMANASTQPVELTVRADVVIVSAGAVETPRLLQASGLGNDELGRNIHDHRAVTVLGTVDEKVKNFIGPGHSIATLDHVHSPSVPWGGGVLVDLMSLLPLTSALAPSPDVPTWGAKHKEWMREGRAHSFGVFAMGQEIPLPTSRVSLADGVLDRWGKPGARLRKDVHWASQEVETGLAREGAAWLEAAGAREVRRLVGTATASAAGEHSCGTARMSDDPATGATDRFGRLWGARRVVVCDSSLHPTNGSVNPTLTIVANAFRVATHLVEEWPA</sequence>
<evidence type="ECO:0000256" key="4">
    <source>
        <dbReference type="ARBA" id="ARBA00023002"/>
    </source>
</evidence>
<dbReference type="KEGG" id="gry:D7I44_11460"/>
<dbReference type="InterPro" id="IPR036188">
    <property type="entry name" value="FAD/NAD-bd_sf"/>
</dbReference>
<name>A0A387BJ22_9MICO</name>
<reference evidence="6 7" key="1">
    <citation type="submission" date="2018-09" db="EMBL/GenBank/DDBJ databases">
        <title>Genome sequencing of strain 2DFW10M-5.</title>
        <authorList>
            <person name="Heo J."/>
            <person name="Kim S.-J."/>
            <person name="Kwon S.-W."/>
        </authorList>
    </citation>
    <scope>NUCLEOTIDE SEQUENCE [LARGE SCALE GENOMIC DNA]</scope>
    <source>
        <strain evidence="6 7">2DFW10M-5</strain>
    </source>
</reference>
<dbReference type="PANTHER" id="PTHR46056">
    <property type="entry name" value="LONG-CHAIN-ALCOHOL OXIDASE"/>
    <property type="match status" value="1"/>
</dbReference>
<evidence type="ECO:0000313" key="7">
    <source>
        <dbReference type="Proteomes" id="UP000275069"/>
    </source>
</evidence>
<accession>A0A387BJ22</accession>
<organism evidence="6 7">
    <name type="scientific">Gryllotalpicola protaetiae</name>
    <dbReference type="NCBI Taxonomy" id="2419771"/>
    <lineage>
        <taxon>Bacteria</taxon>
        <taxon>Bacillati</taxon>
        <taxon>Actinomycetota</taxon>
        <taxon>Actinomycetes</taxon>
        <taxon>Micrococcales</taxon>
        <taxon>Microbacteriaceae</taxon>
        <taxon>Gryllotalpicola</taxon>
    </lineage>
</organism>
<protein>
    <submittedName>
        <fullName evidence="6">Glucose-methanol-choline oxidoreductase</fullName>
    </submittedName>
</protein>
<keyword evidence="2" id="KW-0285">Flavoprotein</keyword>
<keyword evidence="4" id="KW-0560">Oxidoreductase</keyword>
<dbReference type="InterPro" id="IPR000172">
    <property type="entry name" value="GMC_OxRdtase_N"/>
</dbReference>
<dbReference type="Gene3D" id="3.50.50.60">
    <property type="entry name" value="FAD/NAD(P)-binding domain"/>
    <property type="match status" value="2"/>
</dbReference>
<dbReference type="AlphaFoldDB" id="A0A387BJ22"/>
<dbReference type="SUPFAM" id="SSF51905">
    <property type="entry name" value="FAD/NAD(P)-binding domain"/>
    <property type="match status" value="1"/>
</dbReference>
<dbReference type="PROSITE" id="PS51379">
    <property type="entry name" value="4FE4S_FER_2"/>
    <property type="match status" value="1"/>
</dbReference>
<dbReference type="PROSITE" id="PS00624">
    <property type="entry name" value="GMC_OXRED_2"/>
    <property type="match status" value="1"/>
</dbReference>
<dbReference type="GO" id="GO:0071949">
    <property type="term" value="F:FAD binding"/>
    <property type="evidence" value="ECO:0007669"/>
    <property type="project" value="InterPro"/>
</dbReference>
<dbReference type="Pfam" id="PF05199">
    <property type="entry name" value="GMC_oxred_C"/>
    <property type="match status" value="1"/>
</dbReference>